<feature type="binding site" evidence="12">
    <location>
        <begin position="240"/>
        <end position="247"/>
    </location>
    <ligand>
        <name>ATP</name>
        <dbReference type="ChEBI" id="CHEBI:30616"/>
    </ligand>
</feature>
<dbReference type="CDD" id="cd18809">
    <property type="entry name" value="SF1_C_RecD"/>
    <property type="match status" value="1"/>
</dbReference>
<evidence type="ECO:0000256" key="6">
    <source>
        <dbReference type="ARBA" id="ARBA00023125"/>
    </source>
</evidence>
<evidence type="ECO:0000313" key="15">
    <source>
        <dbReference type="EMBL" id="CEP19510.1"/>
    </source>
</evidence>
<dbReference type="PANTHER" id="PTHR47642">
    <property type="entry name" value="ATP-DEPENDENT DNA HELICASE"/>
    <property type="match status" value="1"/>
</dbReference>
<dbReference type="Pfam" id="PF05970">
    <property type="entry name" value="PIF1"/>
    <property type="match status" value="1"/>
</dbReference>
<dbReference type="GO" id="GO:0000723">
    <property type="term" value="P:telomere maintenance"/>
    <property type="evidence" value="ECO:0007669"/>
    <property type="project" value="InterPro"/>
</dbReference>
<dbReference type="EC" id="5.6.2.3" evidence="12"/>
<comment type="catalytic activity">
    <reaction evidence="12">
        <text>ATP + H2O = ADP + phosphate + H(+)</text>
        <dbReference type="Rhea" id="RHEA:13065"/>
        <dbReference type="ChEBI" id="CHEBI:15377"/>
        <dbReference type="ChEBI" id="CHEBI:15378"/>
        <dbReference type="ChEBI" id="CHEBI:30616"/>
        <dbReference type="ChEBI" id="CHEBI:43474"/>
        <dbReference type="ChEBI" id="CHEBI:456216"/>
        <dbReference type="EC" id="5.6.2.3"/>
    </reaction>
</comment>
<name>A0A0B7NVF9_9FUNG</name>
<dbReference type="GO" id="GO:0005634">
    <property type="term" value="C:nucleus"/>
    <property type="evidence" value="ECO:0007669"/>
    <property type="project" value="UniProtKB-SubCell"/>
</dbReference>
<comment type="subcellular location">
    <subcellularLocation>
        <location evidence="12">Nucleus</location>
    </subcellularLocation>
    <subcellularLocation>
        <location evidence="12">Mitochondrion</location>
    </subcellularLocation>
</comment>
<dbReference type="GO" id="GO:0006281">
    <property type="term" value="P:DNA repair"/>
    <property type="evidence" value="ECO:0007669"/>
    <property type="project" value="UniProtKB-UniRule"/>
</dbReference>
<dbReference type="Proteomes" id="UP000054107">
    <property type="component" value="Unassembled WGS sequence"/>
</dbReference>
<evidence type="ECO:0000256" key="13">
    <source>
        <dbReference type="SAM" id="MobiDB-lite"/>
    </source>
</evidence>
<reference evidence="15 16" key="1">
    <citation type="submission" date="2014-09" db="EMBL/GenBank/DDBJ databases">
        <authorList>
            <person name="Ellenberger Sabrina"/>
        </authorList>
    </citation>
    <scope>NUCLEOTIDE SEQUENCE [LARGE SCALE GENOMIC DNA]</scope>
    <source>
        <strain evidence="15 16">CBS 412.66</strain>
    </source>
</reference>
<evidence type="ECO:0000256" key="12">
    <source>
        <dbReference type="HAMAP-Rule" id="MF_03176"/>
    </source>
</evidence>
<dbReference type="GO" id="GO:0016887">
    <property type="term" value="F:ATP hydrolysis activity"/>
    <property type="evidence" value="ECO:0007669"/>
    <property type="project" value="RHEA"/>
</dbReference>
<keyword evidence="9 12" id="KW-0234">DNA repair</keyword>
<comment type="cofactor">
    <cofactor evidence="12">
        <name>Mg(2+)</name>
        <dbReference type="ChEBI" id="CHEBI:18420"/>
    </cofactor>
</comment>
<evidence type="ECO:0000313" key="16">
    <source>
        <dbReference type="Proteomes" id="UP000054107"/>
    </source>
</evidence>
<keyword evidence="2 12" id="KW-0227">DNA damage</keyword>
<evidence type="ECO:0000256" key="2">
    <source>
        <dbReference type="ARBA" id="ARBA00022763"/>
    </source>
</evidence>
<keyword evidence="10 12" id="KW-0413">Isomerase</keyword>
<evidence type="ECO:0000256" key="10">
    <source>
        <dbReference type="ARBA" id="ARBA00023235"/>
    </source>
</evidence>
<keyword evidence="16" id="KW-1185">Reference proteome</keyword>
<dbReference type="GO" id="GO:0005739">
    <property type="term" value="C:mitochondrion"/>
    <property type="evidence" value="ECO:0007669"/>
    <property type="project" value="UniProtKB-SubCell"/>
</dbReference>
<dbReference type="InterPro" id="IPR010285">
    <property type="entry name" value="DNA_helicase_pif1-like_DEAD"/>
</dbReference>
<dbReference type="GO" id="GO:0003677">
    <property type="term" value="F:DNA binding"/>
    <property type="evidence" value="ECO:0007669"/>
    <property type="project" value="UniProtKB-KW"/>
</dbReference>
<dbReference type="OrthoDB" id="5578775at2759"/>
<evidence type="ECO:0000256" key="9">
    <source>
        <dbReference type="ARBA" id="ARBA00023204"/>
    </source>
</evidence>
<dbReference type="SMART" id="SM00382">
    <property type="entry name" value="AAA"/>
    <property type="match status" value="1"/>
</dbReference>
<dbReference type="GO" id="GO:0006310">
    <property type="term" value="P:DNA recombination"/>
    <property type="evidence" value="ECO:0007669"/>
    <property type="project" value="UniProtKB-UniRule"/>
</dbReference>
<dbReference type="InterPro" id="IPR051055">
    <property type="entry name" value="PIF1_helicase"/>
</dbReference>
<dbReference type="GO" id="GO:0043139">
    <property type="term" value="F:5'-3' DNA helicase activity"/>
    <property type="evidence" value="ECO:0007669"/>
    <property type="project" value="UniProtKB-UniRule"/>
</dbReference>
<feature type="DNA-binding region" evidence="12">
    <location>
        <begin position="591"/>
        <end position="610"/>
    </location>
</feature>
<comment type="function">
    <text evidence="12">DNA-dependent ATPase and 5'-3' DNA helicase required for the maintenance of both mitochondrial and nuclear genome stability.</text>
</comment>
<dbReference type="InterPro" id="IPR003593">
    <property type="entry name" value="AAA+_ATPase"/>
</dbReference>
<gene>
    <name evidence="15" type="primary">PARPA_13826.1 scaffold 47132</name>
    <name evidence="12" type="synonym">PIF1</name>
</gene>
<sequence length="635" mass="71032">MSQSCQEIEGKEQGFSIDENNYYHPNAALNGWTIHTCYPLAENLMPMMGKRISNVKPASLNEKKRSAENSEPESHIAKKVRTAPSQNLDSTTGQVQQQRHAQPESRMASPSQQQSRKPDASGQYRIPADTAGRISTIVANSPNNSSQNRRRVLPDQVFPSKDSVSIRNFNTATSSTSMHQANSASVQGNAAKPSRIQRNQEEALIQTVVYDPSLYDNLSKEQKKIHKHVVHMHENIFFTGSAGTGKSVLLRTLINSLQHIHGRDAVAITAPTGIAACNIGGVTIYSALAMGRGDKEPSVYINLIRNNPKMLQKINRLKVLIIDEISMIDARLFDKIDHVLRIVRLNENKSFGGIQLVLCGDFYQLPPIRAHGQDMRYTFQAQCWNRAVDRCMELKTVFRQSDQHFASLLNELRIGQVSSRTERELQGLRRALTITNNIEPTELYPLRKELNRANEERLNILPGESHTFRAVDNGSPYLCKKCIAPETITLKVDAQVMLVKNLTPTLVNGSRGVVVRFATVNGKLFPVVKFLNNTEKVITSESFTFESQGVQQAQRVQIPLILAWALSIHKSQGQTIECLKIDLQSVFDCGQAYVALSRATSMDTLQVLNFSRGNVKAHPKVAEFYRKMASDKCRI</sequence>
<evidence type="ECO:0000259" key="14">
    <source>
        <dbReference type="SMART" id="SM00382"/>
    </source>
</evidence>
<dbReference type="Gene3D" id="3.40.50.300">
    <property type="entry name" value="P-loop containing nucleotide triphosphate hydrolases"/>
    <property type="match status" value="1"/>
</dbReference>
<proteinExistence type="inferred from homology"/>
<comment type="similarity">
    <text evidence="12">Belongs to the helicase family. PIF1 subfamily.</text>
</comment>
<evidence type="ECO:0000256" key="8">
    <source>
        <dbReference type="ARBA" id="ARBA00023172"/>
    </source>
</evidence>
<dbReference type="AlphaFoldDB" id="A0A0B7NVF9"/>
<feature type="compositionally biased region" description="Polar residues" evidence="13">
    <location>
        <begin position="83"/>
        <end position="100"/>
    </location>
</feature>
<organism evidence="15 16">
    <name type="scientific">Parasitella parasitica</name>
    <dbReference type="NCBI Taxonomy" id="35722"/>
    <lineage>
        <taxon>Eukaryota</taxon>
        <taxon>Fungi</taxon>
        <taxon>Fungi incertae sedis</taxon>
        <taxon>Mucoromycota</taxon>
        <taxon>Mucoromycotina</taxon>
        <taxon>Mucoromycetes</taxon>
        <taxon>Mucorales</taxon>
        <taxon>Mucorineae</taxon>
        <taxon>Mucoraceae</taxon>
        <taxon>Parasitella</taxon>
    </lineage>
</organism>
<keyword evidence="5 12" id="KW-0067">ATP-binding</keyword>
<evidence type="ECO:0000256" key="7">
    <source>
        <dbReference type="ARBA" id="ARBA00023128"/>
    </source>
</evidence>
<dbReference type="InterPro" id="IPR049163">
    <property type="entry name" value="Pif1-like_2B_dom"/>
</dbReference>
<accession>A0A0B7NVF9</accession>
<keyword evidence="6 12" id="KW-0238">DNA-binding</keyword>
<evidence type="ECO:0000256" key="11">
    <source>
        <dbReference type="ARBA" id="ARBA00023242"/>
    </source>
</evidence>
<dbReference type="EMBL" id="LN734038">
    <property type="protein sequence ID" value="CEP19510.1"/>
    <property type="molecule type" value="Genomic_DNA"/>
</dbReference>
<evidence type="ECO:0000256" key="3">
    <source>
        <dbReference type="ARBA" id="ARBA00022801"/>
    </source>
</evidence>
<evidence type="ECO:0000256" key="5">
    <source>
        <dbReference type="ARBA" id="ARBA00022840"/>
    </source>
</evidence>
<feature type="region of interest" description="Disordered" evidence="13">
    <location>
        <begin position="57"/>
        <end position="151"/>
    </location>
</feature>
<keyword evidence="8 12" id="KW-0233">DNA recombination</keyword>
<dbReference type="HAMAP" id="MF_03176">
    <property type="entry name" value="PIF1"/>
    <property type="match status" value="1"/>
</dbReference>
<dbReference type="PANTHER" id="PTHR47642:SF5">
    <property type="entry name" value="ATP-DEPENDENT DNA HELICASE"/>
    <property type="match status" value="1"/>
</dbReference>
<feature type="domain" description="AAA+ ATPase" evidence="14">
    <location>
        <begin position="232"/>
        <end position="456"/>
    </location>
</feature>
<evidence type="ECO:0000256" key="1">
    <source>
        <dbReference type="ARBA" id="ARBA00022741"/>
    </source>
</evidence>
<dbReference type="SUPFAM" id="SSF52540">
    <property type="entry name" value="P-loop containing nucleoside triphosphate hydrolases"/>
    <property type="match status" value="2"/>
</dbReference>
<keyword evidence="3 12" id="KW-0378">Hydrolase</keyword>
<keyword evidence="7 12" id="KW-0496">Mitochondrion</keyword>
<dbReference type="Pfam" id="PF21530">
    <property type="entry name" value="Pif1_2B_dom"/>
    <property type="match status" value="1"/>
</dbReference>
<dbReference type="GO" id="GO:0005524">
    <property type="term" value="F:ATP binding"/>
    <property type="evidence" value="ECO:0007669"/>
    <property type="project" value="UniProtKB-UniRule"/>
</dbReference>
<keyword evidence="1 12" id="KW-0547">Nucleotide-binding</keyword>
<dbReference type="InterPro" id="IPR048293">
    <property type="entry name" value="PIF1_RRM3_pfh1"/>
</dbReference>
<dbReference type="CDD" id="cd18037">
    <property type="entry name" value="DEXSc_Pif1_like"/>
    <property type="match status" value="1"/>
</dbReference>
<dbReference type="InterPro" id="IPR027417">
    <property type="entry name" value="P-loop_NTPase"/>
</dbReference>
<dbReference type="STRING" id="35722.A0A0B7NVF9"/>
<evidence type="ECO:0000256" key="4">
    <source>
        <dbReference type="ARBA" id="ARBA00022806"/>
    </source>
</evidence>
<keyword evidence="11 12" id="KW-0539">Nucleus</keyword>
<comment type="subunit">
    <text evidence="12">Monomer.</text>
</comment>
<keyword evidence="4 12" id="KW-0347">Helicase</keyword>
<protein>
    <recommendedName>
        <fullName evidence="12">ATP-dependent DNA helicase PIF1</fullName>
        <ecNumber evidence="12">5.6.2.3</ecNumber>
    </recommendedName>
    <alternativeName>
        <fullName evidence="12">DNA 5'-3' helicase PIF1</fullName>
    </alternativeName>
    <alternativeName>
        <fullName evidence="12">DNA repair and recombination helicase PIF1</fullName>
    </alternativeName>
</protein>
<feature type="compositionally biased region" description="Basic and acidic residues" evidence="13">
    <location>
        <begin position="61"/>
        <end position="76"/>
    </location>
</feature>